<proteinExistence type="predicted"/>
<reference evidence="2" key="1">
    <citation type="submission" date="2021-03" db="EMBL/GenBank/DDBJ databases">
        <title>Antimicrobial resistance genes in bacteria isolated from Japanese honey, and their potential for conferring macrolide and lincosamide resistance in the American foulbrood pathogen Paenibacillus larvae.</title>
        <authorList>
            <person name="Okamoto M."/>
            <person name="Kumagai M."/>
            <person name="Kanamori H."/>
            <person name="Takamatsu D."/>
        </authorList>
    </citation>
    <scope>NUCLEOTIDE SEQUENCE</scope>
    <source>
        <strain evidence="2">J27TS8</strain>
    </source>
</reference>
<keyword evidence="1" id="KW-0472">Membrane</keyword>
<protein>
    <submittedName>
        <fullName evidence="2">Uncharacterized protein</fullName>
    </submittedName>
</protein>
<dbReference type="Proteomes" id="UP000682111">
    <property type="component" value="Unassembled WGS sequence"/>
</dbReference>
<sequence>MVGAEVLDALDVLAALAVLAVSIALTALDVPVASAVGVNALDKILGN</sequence>
<accession>A0A919WLE9</accession>
<feature type="transmembrane region" description="Helical" evidence="1">
    <location>
        <begin position="12"/>
        <end position="41"/>
    </location>
</feature>
<comment type="caution">
    <text evidence="2">The sequence shown here is derived from an EMBL/GenBank/DDBJ whole genome shotgun (WGS) entry which is preliminary data.</text>
</comment>
<name>A0A919WLE9_9BACI</name>
<keyword evidence="1" id="KW-0812">Transmembrane</keyword>
<keyword evidence="1" id="KW-1133">Transmembrane helix</keyword>
<gene>
    <name evidence="2" type="ORF">J27TS8_42510</name>
</gene>
<evidence type="ECO:0000313" key="3">
    <source>
        <dbReference type="Proteomes" id="UP000682111"/>
    </source>
</evidence>
<evidence type="ECO:0000256" key="1">
    <source>
        <dbReference type="SAM" id="Phobius"/>
    </source>
</evidence>
<organism evidence="2 3">
    <name type="scientific">Robertmurraya siralis</name>
    <dbReference type="NCBI Taxonomy" id="77777"/>
    <lineage>
        <taxon>Bacteria</taxon>
        <taxon>Bacillati</taxon>
        <taxon>Bacillota</taxon>
        <taxon>Bacilli</taxon>
        <taxon>Bacillales</taxon>
        <taxon>Bacillaceae</taxon>
        <taxon>Robertmurraya</taxon>
    </lineage>
</organism>
<dbReference type="EMBL" id="BORC01000012">
    <property type="protein sequence ID" value="GIN64258.1"/>
    <property type="molecule type" value="Genomic_DNA"/>
</dbReference>
<evidence type="ECO:0000313" key="2">
    <source>
        <dbReference type="EMBL" id="GIN64258.1"/>
    </source>
</evidence>
<dbReference type="AlphaFoldDB" id="A0A919WLE9"/>
<keyword evidence="3" id="KW-1185">Reference proteome</keyword>